<dbReference type="PROSITE" id="PS51664">
    <property type="entry name" value="YCAO"/>
    <property type="match status" value="1"/>
</dbReference>
<dbReference type="Gene3D" id="3.40.50.720">
    <property type="entry name" value="NAD(P)-binding Rossmann-like Domain"/>
    <property type="match status" value="1"/>
</dbReference>
<dbReference type="Gene3D" id="3.30.160.660">
    <property type="match status" value="1"/>
</dbReference>
<dbReference type="PANTHER" id="PTHR37809">
    <property type="entry name" value="RIBOSOMAL PROTEIN S12 METHYLTHIOTRANSFERASE ACCESSORY FACTOR YCAO"/>
    <property type="match status" value="1"/>
</dbReference>
<keyword evidence="3" id="KW-1185">Reference proteome</keyword>
<dbReference type="InterPro" id="IPR003776">
    <property type="entry name" value="YcaO-like_dom"/>
</dbReference>
<name>A0A3G3JXK7_9BACL</name>
<dbReference type="AlphaFoldDB" id="A0A3G3JXK7"/>
<gene>
    <name evidence="2" type="ORF">EAV92_10625</name>
</gene>
<reference evidence="2 3" key="1">
    <citation type="submission" date="2018-10" db="EMBL/GenBank/DDBJ databases">
        <title>Genome Sequence of Cohnella sp.</title>
        <authorList>
            <person name="Srinivasan S."/>
            <person name="Kim M.K."/>
        </authorList>
    </citation>
    <scope>NUCLEOTIDE SEQUENCE [LARGE SCALE GENOMIC DNA]</scope>
    <source>
        <strain evidence="2 3">18JY8-7</strain>
    </source>
</reference>
<accession>A0A3G3JXK7</accession>
<dbReference type="NCBIfam" id="TIGR03882">
    <property type="entry name" value="cyclo_dehyd_2"/>
    <property type="match status" value="1"/>
</dbReference>
<dbReference type="EMBL" id="CP033433">
    <property type="protein sequence ID" value="AYQ72976.1"/>
    <property type="molecule type" value="Genomic_DNA"/>
</dbReference>
<dbReference type="Gene3D" id="3.30.40.250">
    <property type="match status" value="1"/>
</dbReference>
<dbReference type="Proteomes" id="UP000269097">
    <property type="component" value="Chromosome"/>
</dbReference>
<protein>
    <submittedName>
        <fullName evidence="2">Bacteriocin biosynthesis protein SagD</fullName>
    </submittedName>
</protein>
<evidence type="ECO:0000259" key="1">
    <source>
        <dbReference type="PROSITE" id="PS51664"/>
    </source>
</evidence>
<dbReference type="PANTHER" id="PTHR37809:SF1">
    <property type="entry name" value="RIBOSOMAL PROTEIN S12 METHYLTHIOTRANSFERASE ACCESSORY FACTOR YCAO"/>
    <property type="match status" value="1"/>
</dbReference>
<dbReference type="Pfam" id="PF02624">
    <property type="entry name" value="YcaO"/>
    <property type="match status" value="1"/>
</dbReference>
<feature type="domain" description="YcaO" evidence="1">
    <location>
        <begin position="264"/>
        <end position="647"/>
    </location>
</feature>
<dbReference type="InterPro" id="IPR027624">
    <property type="entry name" value="TOMM_cyclo_SagD"/>
</dbReference>
<proteinExistence type="predicted"/>
<dbReference type="InterPro" id="IPR022291">
    <property type="entry name" value="Bacteriocin_synth_cyclodeHase"/>
</dbReference>
<dbReference type="Gene3D" id="3.30.1330.230">
    <property type="match status" value="1"/>
</dbReference>
<evidence type="ECO:0000313" key="3">
    <source>
        <dbReference type="Proteomes" id="UP000269097"/>
    </source>
</evidence>
<dbReference type="NCBIfam" id="TIGR03604">
    <property type="entry name" value="TOMM_cyclo_SagD"/>
    <property type="match status" value="1"/>
</dbReference>
<dbReference type="KEGG" id="coh:EAV92_10625"/>
<organism evidence="2 3">
    <name type="scientific">Cohnella candidum</name>
    <dbReference type="NCBI Taxonomy" id="2674991"/>
    <lineage>
        <taxon>Bacteria</taxon>
        <taxon>Bacillati</taxon>
        <taxon>Bacillota</taxon>
        <taxon>Bacilli</taxon>
        <taxon>Bacillales</taxon>
        <taxon>Paenibacillaceae</taxon>
        <taxon>Cohnella</taxon>
    </lineage>
</organism>
<sequence>MRDTIVIIGEGQLAELVNRQLEGSVSLVWRRDIPWNLPKSAKLCVTIGEEYRPDELEAAERKVRQFGIPWLSGRIVSGEGVVGPLARPDLPGCLSCAMTRIWNAGFDQDNRMALQLELMRKGVIRRNRSVSRNGLVLMSRLIAEVARRGLQGKPSGGEDAVYIVDFATLGVTRHAFLPDPLCSVCGEVPDDTSEAARILLKPNPKTDPGSYRAKPIEPLKQAMHRDYVDERTGLMKKLTPDPDTPFSDVYVNVPTPAGVEVTVGRSHHYKQSELTAILEGLERICGTMPRGKRTCILDSYERLRDVALDPRTAGLYSDEQYAMPDFPFEPFDPTMKLRWVLAYSFLQERPVLVPEQFVYYSSGIGGSFVDEGSNGCALGGSLEEAILYGLLELAERDAFLLSWYARLPLPRLDPGSVPDTELQLMVQRMEKVAGYRLFLLNGTMEHGIPSIIAVAKNTKKTGANLICAAGAHLDPIRAAKSAIFELAGHTHYLDALLEQNREEYAEMAENPDLVSEMPDHALSYTVPEAEARVSFWLDPERPVQRFSDVFAPRERRTDVTDDLRDSIERFRRLNMDVLAVDQSTVETRRNGLFCAKVIVPGLLPMTFGHQLRRVSGLERVLKVPMELGYRDRPLTPSELNPYPHPFL</sequence>
<dbReference type="RefSeq" id="WP_123041058.1">
    <property type="nucleotide sequence ID" value="NZ_CP033433.1"/>
</dbReference>
<evidence type="ECO:0000313" key="2">
    <source>
        <dbReference type="EMBL" id="AYQ72976.1"/>
    </source>
</evidence>